<evidence type="ECO:0000256" key="6">
    <source>
        <dbReference type="ARBA" id="ARBA00023122"/>
    </source>
</evidence>
<dbReference type="SMART" id="SM01091">
    <property type="entry name" value="CorC_HlyC"/>
    <property type="match status" value="1"/>
</dbReference>
<keyword evidence="4" id="KW-0677">Repeat</keyword>
<evidence type="ECO:0000313" key="14">
    <source>
        <dbReference type="Proteomes" id="UP000318422"/>
    </source>
</evidence>
<evidence type="ECO:0000313" key="13">
    <source>
        <dbReference type="EMBL" id="GEC93952.1"/>
    </source>
</evidence>
<dbReference type="GO" id="GO:0005886">
    <property type="term" value="C:plasma membrane"/>
    <property type="evidence" value="ECO:0007669"/>
    <property type="project" value="UniProtKB-SubCell"/>
</dbReference>
<dbReference type="PROSITE" id="PS51846">
    <property type="entry name" value="CNNM"/>
    <property type="match status" value="1"/>
</dbReference>
<protein>
    <recommendedName>
        <fullName evidence="15">Hemolysin</fullName>
    </recommendedName>
</protein>
<dbReference type="PROSITE" id="PS51371">
    <property type="entry name" value="CBS"/>
    <property type="match status" value="1"/>
</dbReference>
<evidence type="ECO:0000256" key="4">
    <source>
        <dbReference type="ARBA" id="ARBA00022737"/>
    </source>
</evidence>
<evidence type="ECO:0000256" key="3">
    <source>
        <dbReference type="ARBA" id="ARBA00022692"/>
    </source>
</evidence>
<dbReference type="Pfam" id="PF03471">
    <property type="entry name" value="CorC_HlyC"/>
    <property type="match status" value="1"/>
</dbReference>
<gene>
    <name evidence="13" type="ORF">ZRA01_00250</name>
</gene>
<dbReference type="CDD" id="cd04590">
    <property type="entry name" value="CBS_pair_CorC_HlyC_assoc"/>
    <property type="match status" value="1"/>
</dbReference>
<evidence type="ECO:0000259" key="12">
    <source>
        <dbReference type="PROSITE" id="PS51846"/>
    </source>
</evidence>
<dbReference type="SUPFAM" id="SSF56176">
    <property type="entry name" value="FAD-binding/transporter-associated domain-like"/>
    <property type="match status" value="1"/>
</dbReference>
<dbReference type="InterPro" id="IPR036318">
    <property type="entry name" value="FAD-bd_PCMH-like_sf"/>
</dbReference>
<dbReference type="InterPro" id="IPR051676">
    <property type="entry name" value="UPF0053_domain"/>
</dbReference>
<proteinExistence type="predicted"/>
<dbReference type="InterPro" id="IPR005170">
    <property type="entry name" value="Transptr-assoc_dom"/>
</dbReference>
<feature type="transmembrane region" description="Helical" evidence="10">
    <location>
        <begin position="145"/>
        <end position="168"/>
    </location>
</feature>
<evidence type="ECO:0008006" key="15">
    <source>
        <dbReference type="Google" id="ProtNLM"/>
    </source>
</evidence>
<evidence type="ECO:0000256" key="9">
    <source>
        <dbReference type="PROSITE-ProRule" id="PRU01193"/>
    </source>
</evidence>
<organism evidence="13 14">
    <name type="scientific">Zoogloea ramigera</name>
    <dbReference type="NCBI Taxonomy" id="350"/>
    <lineage>
        <taxon>Bacteria</taxon>
        <taxon>Pseudomonadati</taxon>
        <taxon>Pseudomonadota</taxon>
        <taxon>Betaproteobacteria</taxon>
        <taxon>Rhodocyclales</taxon>
        <taxon>Zoogloeaceae</taxon>
        <taxon>Zoogloea</taxon>
    </lineage>
</organism>
<keyword evidence="14" id="KW-1185">Reference proteome</keyword>
<evidence type="ECO:0000256" key="7">
    <source>
        <dbReference type="ARBA" id="ARBA00023136"/>
    </source>
</evidence>
<dbReference type="InterPro" id="IPR016169">
    <property type="entry name" value="FAD-bd_PCMH_sub2"/>
</dbReference>
<dbReference type="InterPro" id="IPR046342">
    <property type="entry name" value="CBS_dom_sf"/>
</dbReference>
<comment type="subcellular location">
    <subcellularLocation>
        <location evidence="1">Cell membrane</location>
        <topology evidence="1">Multi-pass membrane protein</topology>
    </subcellularLocation>
</comment>
<name>A0A4Y4CPJ9_ZOORA</name>
<dbReference type="InterPro" id="IPR000644">
    <property type="entry name" value="CBS_dom"/>
</dbReference>
<dbReference type="AlphaFoldDB" id="A0A4Y4CPJ9"/>
<sequence>MACLMDIVLILLLILLNGVFAMSEIAVVSSRKSRLQNLADDGSLGAEAALRLHQEPASFLSTIQVGITLVGILNGAVGEAAIADPLAEWFAQIPLLAPYARGVALTITVVVLTYFSVVVGELVPKRLALLAPEGIAALMARPMMILARVTHPLVVILSGSCSALLRLLGARRKEEPPVTDDEIKVLMEQGAEAGVFHESEQEIVSNVLRLDEQRISAIMTPRRDMFIIDLDEGEEVVWQRLVETSFSRLVVCRDGLEHVLGVLQTGDLLKKALPGHGVTLDDLEALLRPPLYVPESVTTTQLLESFRRARLQFALIVDEYGEVQGLVTLTDVLAAIVGELSVPEAPEDRDMLQREDGSWLVDGDVGIERLKSVLDIGDDLPGEEEHSFNTVGGLIMHVLGRIPAPTDHFEAGGWRFEVLDMDRNRVDKVLLSQVTPAA</sequence>
<dbReference type="PANTHER" id="PTHR43099">
    <property type="entry name" value="UPF0053 PROTEIN YRKA"/>
    <property type="match status" value="1"/>
</dbReference>
<reference evidence="13 14" key="1">
    <citation type="submission" date="2019-06" db="EMBL/GenBank/DDBJ databases">
        <title>Whole genome shotgun sequence of Zoogloea ramigera NBRC 15342.</title>
        <authorList>
            <person name="Hosoyama A."/>
            <person name="Uohara A."/>
            <person name="Ohji S."/>
            <person name="Ichikawa N."/>
        </authorList>
    </citation>
    <scope>NUCLEOTIDE SEQUENCE [LARGE SCALE GENOMIC DNA]</scope>
    <source>
        <strain evidence="13 14">NBRC 15342</strain>
    </source>
</reference>
<keyword evidence="6 8" id="KW-0129">CBS domain</keyword>
<dbReference type="GO" id="GO:0050660">
    <property type="term" value="F:flavin adenine dinucleotide binding"/>
    <property type="evidence" value="ECO:0007669"/>
    <property type="project" value="InterPro"/>
</dbReference>
<accession>A0A4Y4CPJ9</accession>
<feature type="domain" description="CNNM transmembrane" evidence="12">
    <location>
        <begin position="1"/>
        <end position="200"/>
    </location>
</feature>
<keyword evidence="7 9" id="KW-0472">Membrane</keyword>
<dbReference type="Gene3D" id="3.10.580.10">
    <property type="entry name" value="CBS-domain"/>
    <property type="match status" value="1"/>
</dbReference>
<dbReference type="SUPFAM" id="SSF54631">
    <property type="entry name" value="CBS-domain pair"/>
    <property type="match status" value="1"/>
</dbReference>
<evidence type="ECO:0000256" key="2">
    <source>
        <dbReference type="ARBA" id="ARBA00022475"/>
    </source>
</evidence>
<evidence type="ECO:0000256" key="8">
    <source>
        <dbReference type="PROSITE-ProRule" id="PRU00703"/>
    </source>
</evidence>
<dbReference type="InterPro" id="IPR044751">
    <property type="entry name" value="Ion_transp-like_CBS"/>
</dbReference>
<dbReference type="InterPro" id="IPR002550">
    <property type="entry name" value="CNNM"/>
</dbReference>
<feature type="transmembrane region" description="Helical" evidence="10">
    <location>
        <begin position="103"/>
        <end position="124"/>
    </location>
</feature>
<dbReference type="PANTHER" id="PTHR43099:SF5">
    <property type="entry name" value="HLYC_CORC FAMILY TRANSPORTER"/>
    <property type="match status" value="1"/>
</dbReference>
<evidence type="ECO:0000259" key="11">
    <source>
        <dbReference type="PROSITE" id="PS51371"/>
    </source>
</evidence>
<dbReference type="Gene3D" id="3.30.465.10">
    <property type="match status" value="1"/>
</dbReference>
<dbReference type="Proteomes" id="UP000318422">
    <property type="component" value="Unassembled WGS sequence"/>
</dbReference>
<dbReference type="Pfam" id="PF00571">
    <property type="entry name" value="CBS"/>
    <property type="match status" value="1"/>
</dbReference>
<keyword evidence="5 9" id="KW-1133">Transmembrane helix</keyword>
<dbReference type="EMBL" id="BJNV01000002">
    <property type="protein sequence ID" value="GEC93952.1"/>
    <property type="molecule type" value="Genomic_DNA"/>
</dbReference>
<dbReference type="Pfam" id="PF01595">
    <property type="entry name" value="CNNM"/>
    <property type="match status" value="1"/>
</dbReference>
<dbReference type="SMART" id="SM00116">
    <property type="entry name" value="CBS"/>
    <property type="match status" value="2"/>
</dbReference>
<evidence type="ECO:0000256" key="1">
    <source>
        <dbReference type="ARBA" id="ARBA00004651"/>
    </source>
</evidence>
<feature type="domain" description="CBS" evidence="11">
    <location>
        <begin position="286"/>
        <end position="342"/>
    </location>
</feature>
<evidence type="ECO:0000256" key="5">
    <source>
        <dbReference type="ARBA" id="ARBA00022989"/>
    </source>
</evidence>
<keyword evidence="3 9" id="KW-0812">Transmembrane</keyword>
<evidence type="ECO:0000256" key="10">
    <source>
        <dbReference type="SAM" id="Phobius"/>
    </source>
</evidence>
<keyword evidence="2" id="KW-1003">Cell membrane</keyword>
<comment type="caution">
    <text evidence="13">The sequence shown here is derived from an EMBL/GenBank/DDBJ whole genome shotgun (WGS) entry which is preliminary data.</text>
</comment>